<sequence length="78" mass="9068">MVKVISIQDDVYEELSKRKDNKSFSSVIRELLRESNKNLTIRDLVKGDAILSGEEADKMKQEILDARKRSKSRNIKEM</sequence>
<evidence type="ECO:0000256" key="1">
    <source>
        <dbReference type="ARBA" id="ARBA00022649"/>
    </source>
</evidence>
<dbReference type="AlphaFoldDB" id="T1AIN3"/>
<dbReference type="Pfam" id="PF02697">
    <property type="entry name" value="VAPB_antitox"/>
    <property type="match status" value="1"/>
</dbReference>
<gene>
    <name evidence="2" type="ORF">B1A_16315</name>
</gene>
<dbReference type="InterPro" id="IPR003847">
    <property type="entry name" value="Put_antitoxin"/>
</dbReference>
<comment type="caution">
    <text evidence="2">The sequence shown here is derived from an EMBL/GenBank/DDBJ whole genome shotgun (WGS) entry which is preliminary data.</text>
</comment>
<organism evidence="2">
    <name type="scientific">mine drainage metagenome</name>
    <dbReference type="NCBI Taxonomy" id="410659"/>
    <lineage>
        <taxon>unclassified sequences</taxon>
        <taxon>metagenomes</taxon>
        <taxon>ecological metagenomes</taxon>
    </lineage>
</organism>
<evidence type="ECO:0000313" key="2">
    <source>
        <dbReference type="EMBL" id="EQD40804.1"/>
    </source>
</evidence>
<reference evidence="2" key="1">
    <citation type="submission" date="2013-08" db="EMBL/GenBank/DDBJ databases">
        <authorList>
            <person name="Mendez C."/>
            <person name="Richter M."/>
            <person name="Ferrer M."/>
            <person name="Sanchez J."/>
        </authorList>
    </citation>
    <scope>NUCLEOTIDE SEQUENCE</scope>
</reference>
<evidence type="ECO:0008006" key="3">
    <source>
        <dbReference type="Google" id="ProtNLM"/>
    </source>
</evidence>
<keyword evidence="1" id="KW-1277">Toxin-antitoxin system</keyword>
<protein>
    <recommendedName>
        <fullName evidence="3">Antitoxin</fullName>
    </recommendedName>
</protein>
<dbReference type="EMBL" id="AUZX01011988">
    <property type="protein sequence ID" value="EQD40804.1"/>
    <property type="molecule type" value="Genomic_DNA"/>
</dbReference>
<proteinExistence type="predicted"/>
<accession>T1AIN3</accession>
<name>T1AIN3_9ZZZZ</name>
<reference evidence="2" key="2">
    <citation type="journal article" date="2014" name="ISME J.">
        <title>Microbial stratification in low pH oxic and suboxic macroscopic growths along an acid mine drainage.</title>
        <authorList>
            <person name="Mendez-Garcia C."/>
            <person name="Mesa V."/>
            <person name="Sprenger R.R."/>
            <person name="Richter M."/>
            <person name="Diez M.S."/>
            <person name="Solano J."/>
            <person name="Bargiela R."/>
            <person name="Golyshina O.V."/>
            <person name="Manteca A."/>
            <person name="Ramos J.L."/>
            <person name="Gallego J.R."/>
            <person name="Llorente I."/>
            <person name="Martins Dos Santos V.A."/>
            <person name="Jensen O.N."/>
            <person name="Pelaez A.I."/>
            <person name="Sanchez J."/>
            <person name="Ferrer M."/>
        </authorList>
    </citation>
    <scope>NUCLEOTIDE SEQUENCE</scope>
</reference>